<dbReference type="EMBL" id="WBMR01000061">
    <property type="protein sequence ID" value="KAB2379211.1"/>
    <property type="molecule type" value="Genomic_DNA"/>
</dbReference>
<dbReference type="AlphaFoldDB" id="A0A6L3VQZ4"/>
<name>A0A6L3VQZ4_9ACTN</name>
<dbReference type="InterPro" id="IPR013328">
    <property type="entry name" value="6PGD_dom2"/>
</dbReference>
<evidence type="ECO:0000256" key="1">
    <source>
        <dbReference type="ARBA" id="ARBA00009080"/>
    </source>
</evidence>
<protein>
    <submittedName>
        <fullName evidence="7">NAD(P)-dependent oxidoreductase</fullName>
    </submittedName>
</protein>
<dbReference type="Gene3D" id="1.10.1040.10">
    <property type="entry name" value="N-(1-d-carboxylethyl)-l-norvaline Dehydrogenase, domain 2"/>
    <property type="match status" value="1"/>
</dbReference>
<feature type="active site" evidence="4">
    <location>
        <position position="198"/>
    </location>
</feature>
<dbReference type="InterPro" id="IPR006115">
    <property type="entry name" value="6PGDH_NADP-bd"/>
</dbReference>
<dbReference type="Pfam" id="PF14833">
    <property type="entry name" value="NAD_binding_11"/>
    <property type="match status" value="1"/>
</dbReference>
<dbReference type="PANTHER" id="PTHR43060">
    <property type="entry name" value="3-HYDROXYISOBUTYRATE DEHYDROGENASE-LIKE 1, MITOCHONDRIAL-RELATED"/>
    <property type="match status" value="1"/>
</dbReference>
<dbReference type="GO" id="GO:0050661">
    <property type="term" value="F:NADP binding"/>
    <property type="evidence" value="ECO:0007669"/>
    <property type="project" value="InterPro"/>
</dbReference>
<dbReference type="Pfam" id="PF03446">
    <property type="entry name" value="NAD_binding_2"/>
    <property type="match status" value="1"/>
</dbReference>
<feature type="domain" description="6-phosphogluconate dehydrogenase NADP-binding" evidence="5">
    <location>
        <begin position="31"/>
        <end position="189"/>
    </location>
</feature>
<comment type="caution">
    <text evidence="7">The sequence shown here is derived from an EMBL/GenBank/DDBJ whole genome shotgun (WGS) entry which is preliminary data.</text>
</comment>
<dbReference type="GO" id="GO:0051287">
    <property type="term" value="F:NAD binding"/>
    <property type="evidence" value="ECO:0007669"/>
    <property type="project" value="InterPro"/>
</dbReference>
<dbReference type="PANTHER" id="PTHR43060:SF15">
    <property type="entry name" value="3-HYDROXYISOBUTYRATE DEHYDROGENASE-LIKE 1, MITOCHONDRIAL-RELATED"/>
    <property type="match status" value="1"/>
</dbReference>
<dbReference type="Proteomes" id="UP000483004">
    <property type="component" value="Unassembled WGS sequence"/>
</dbReference>
<evidence type="ECO:0000259" key="5">
    <source>
        <dbReference type="Pfam" id="PF03446"/>
    </source>
</evidence>
<proteinExistence type="inferred from homology"/>
<dbReference type="OrthoDB" id="3185659at2"/>
<dbReference type="Gene3D" id="3.40.50.720">
    <property type="entry name" value="NAD(P)-binding Rossmann-like Domain"/>
    <property type="match status" value="1"/>
</dbReference>
<keyword evidence="8" id="KW-1185">Reference proteome</keyword>
<organism evidence="7 8">
    <name type="scientific">Actinomadura montaniterrae</name>
    <dbReference type="NCBI Taxonomy" id="1803903"/>
    <lineage>
        <taxon>Bacteria</taxon>
        <taxon>Bacillati</taxon>
        <taxon>Actinomycetota</taxon>
        <taxon>Actinomycetes</taxon>
        <taxon>Streptosporangiales</taxon>
        <taxon>Thermomonosporaceae</taxon>
        <taxon>Actinomadura</taxon>
    </lineage>
</organism>
<feature type="domain" description="3-hydroxyisobutyrate dehydrogenase-like NAD-binding" evidence="6">
    <location>
        <begin position="192"/>
        <end position="288"/>
    </location>
</feature>
<evidence type="ECO:0000313" key="8">
    <source>
        <dbReference type="Proteomes" id="UP000483004"/>
    </source>
</evidence>
<accession>A0A6L3VQZ4</accession>
<keyword evidence="3" id="KW-0520">NAD</keyword>
<evidence type="ECO:0000313" key="7">
    <source>
        <dbReference type="EMBL" id="KAB2379211.1"/>
    </source>
</evidence>
<dbReference type="SUPFAM" id="SSF51735">
    <property type="entry name" value="NAD(P)-binding Rossmann-fold domains"/>
    <property type="match status" value="1"/>
</dbReference>
<dbReference type="InterPro" id="IPR029154">
    <property type="entry name" value="HIBADH-like_NADP-bd"/>
</dbReference>
<dbReference type="RefSeq" id="WP_151541903.1">
    <property type="nucleotide sequence ID" value="NZ_WBMR01000061.1"/>
</dbReference>
<evidence type="ECO:0000256" key="3">
    <source>
        <dbReference type="ARBA" id="ARBA00023027"/>
    </source>
</evidence>
<gene>
    <name evidence="7" type="ORF">F9B16_21530</name>
</gene>
<evidence type="ECO:0000256" key="2">
    <source>
        <dbReference type="ARBA" id="ARBA00023002"/>
    </source>
</evidence>
<dbReference type="InterPro" id="IPR008927">
    <property type="entry name" value="6-PGluconate_DH-like_C_sf"/>
</dbReference>
<sequence length="300" mass="29633">MLISQLETVNVARGRPRRSAGPGSGEEAGMRIGFVGAGRMGRPMVERLVGAGHEVRVLGRSAEARTALEGTGARAVARAADAAEGADAVIVCVFDDDQVRDVCLRGDLIARMPEGSVAVLHTTGSPGTARAVADRAAPGGVGVVDCPVSGGPHDIAAGRLTLFAGGDAGDVAKARPALRAYGDPVIHAGPLGAGQSVKLVNNALFAAQIGLIAEAVRLGGRLGLDEAALLGALPHASSASRALAGIAGRGSVAAFAQAVSGFLAKDVDVVRSVAAELGGDLGALDGAIGALDAVLETGGP</sequence>
<comment type="similarity">
    <text evidence="1">Belongs to the HIBADH-related family.</text>
</comment>
<evidence type="ECO:0000259" key="6">
    <source>
        <dbReference type="Pfam" id="PF14833"/>
    </source>
</evidence>
<evidence type="ECO:0000256" key="4">
    <source>
        <dbReference type="PIRSR" id="PIRSR000103-1"/>
    </source>
</evidence>
<dbReference type="InterPro" id="IPR015815">
    <property type="entry name" value="HIBADH-related"/>
</dbReference>
<dbReference type="SUPFAM" id="SSF48179">
    <property type="entry name" value="6-phosphogluconate dehydrogenase C-terminal domain-like"/>
    <property type="match status" value="1"/>
</dbReference>
<dbReference type="GO" id="GO:0016491">
    <property type="term" value="F:oxidoreductase activity"/>
    <property type="evidence" value="ECO:0007669"/>
    <property type="project" value="UniProtKB-KW"/>
</dbReference>
<keyword evidence="2" id="KW-0560">Oxidoreductase</keyword>
<dbReference type="InterPro" id="IPR036291">
    <property type="entry name" value="NAD(P)-bd_dom_sf"/>
</dbReference>
<dbReference type="PIRSF" id="PIRSF000103">
    <property type="entry name" value="HIBADH"/>
    <property type="match status" value="1"/>
</dbReference>
<reference evidence="7 8" key="1">
    <citation type="submission" date="2019-09" db="EMBL/GenBank/DDBJ databases">
        <title>Actinomadura physcomitrii sp. nov., a novel actinomycete isolated from moss [Physcomitrium sphaericum (Ludw) Fuernr].</title>
        <authorList>
            <person name="Liu C."/>
            <person name="Zhuang X."/>
        </authorList>
    </citation>
    <scope>NUCLEOTIDE SEQUENCE [LARGE SCALE GENOMIC DNA]</scope>
    <source>
        <strain evidence="7 8">CYP1-1B</strain>
    </source>
</reference>